<feature type="domain" description="HTH bat-type" evidence="3">
    <location>
        <begin position="171"/>
        <end position="222"/>
    </location>
</feature>
<sequence>MRYITIVIAPTEEYLRSTGHQQMLESADDPSEIWIDDTLVATQEAIHYVNLLDDGTVVGVAQFRGDADRLATIENEVPEMISCTVTGGETWLAYMRYEPDEVERTLYELIDTEAISIDWPVRETADGVQVTLFGEDAALQQMIASIPDEMNLRLERAGEYQPHLNDPAEQLTDRQHEIVRAAIAAGYYEIPRQTTQRNLATDLGLSQRTIGEHLRRAEAKIVQSVVE</sequence>
<dbReference type="Pfam" id="PF04967">
    <property type="entry name" value="HTH_10"/>
    <property type="match status" value="1"/>
</dbReference>
<reference evidence="5" key="1">
    <citation type="submission" date="2022-04" db="EMBL/GenBank/DDBJ databases">
        <title>Halocatena sp. nov., isolated from a salt lake.</title>
        <authorList>
            <person name="Cui H.-L."/>
        </authorList>
    </citation>
    <scope>NUCLEOTIDE SEQUENCE</scope>
    <source>
        <strain evidence="5">AD-1</strain>
        <plasmid evidence="5">unnamed2</plasmid>
    </source>
</reference>
<accession>A0A8U0A7R2</accession>
<dbReference type="RefSeq" id="WP_247995530.1">
    <property type="nucleotide sequence ID" value="NZ_CP096021.1"/>
</dbReference>
<geneLocation type="plasmid" evidence="5 6">
    <name>unnamed2</name>
</geneLocation>
<keyword evidence="6" id="KW-1185">Reference proteome</keyword>
<keyword evidence="5" id="KW-0614">Plasmid</keyword>
<evidence type="ECO:0000313" key="6">
    <source>
        <dbReference type="Proteomes" id="UP000831768"/>
    </source>
</evidence>
<keyword evidence="1" id="KW-0805">Transcription regulation</keyword>
<dbReference type="PANTHER" id="PTHR34236:SF1">
    <property type="entry name" value="DIMETHYL SULFOXIDE REDUCTASE TRANSCRIPTIONAL ACTIVATOR"/>
    <property type="match status" value="1"/>
</dbReference>
<dbReference type="InterPro" id="IPR036388">
    <property type="entry name" value="WH-like_DNA-bd_sf"/>
</dbReference>
<dbReference type="EMBL" id="CP096021">
    <property type="protein sequence ID" value="UPM44876.1"/>
    <property type="molecule type" value="Genomic_DNA"/>
</dbReference>
<evidence type="ECO:0000259" key="4">
    <source>
        <dbReference type="Pfam" id="PF24278"/>
    </source>
</evidence>
<dbReference type="Gene3D" id="1.10.10.10">
    <property type="entry name" value="Winged helix-like DNA-binding domain superfamily/Winged helix DNA-binding domain"/>
    <property type="match status" value="1"/>
</dbReference>
<dbReference type="GeneID" id="71929574"/>
<organism evidence="5 6">
    <name type="scientific">Halocatena salina</name>
    <dbReference type="NCBI Taxonomy" id="2934340"/>
    <lineage>
        <taxon>Archaea</taxon>
        <taxon>Methanobacteriati</taxon>
        <taxon>Methanobacteriota</taxon>
        <taxon>Stenosarchaea group</taxon>
        <taxon>Halobacteria</taxon>
        <taxon>Halobacteriales</taxon>
        <taxon>Natronomonadaceae</taxon>
        <taxon>Halocatena</taxon>
    </lineage>
</organism>
<dbReference type="InterPro" id="IPR056493">
    <property type="entry name" value="HVO_0513_N"/>
</dbReference>
<dbReference type="InterPro" id="IPR007050">
    <property type="entry name" value="HTH_bacterioopsin"/>
</dbReference>
<evidence type="ECO:0000259" key="3">
    <source>
        <dbReference type="Pfam" id="PF04967"/>
    </source>
</evidence>
<dbReference type="Proteomes" id="UP000831768">
    <property type="component" value="Plasmid unnamed2"/>
</dbReference>
<protein>
    <submittedName>
        <fullName evidence="5">Helix-turn-helix domain-containing protein</fullName>
    </submittedName>
</protein>
<evidence type="ECO:0000313" key="5">
    <source>
        <dbReference type="EMBL" id="UPM44876.1"/>
    </source>
</evidence>
<dbReference type="Pfam" id="PF24278">
    <property type="entry name" value="HVO_0513_N"/>
    <property type="match status" value="1"/>
</dbReference>
<evidence type="ECO:0000256" key="2">
    <source>
        <dbReference type="ARBA" id="ARBA00023163"/>
    </source>
</evidence>
<name>A0A8U0A7R2_9EURY</name>
<dbReference type="AlphaFoldDB" id="A0A8U0A7R2"/>
<feature type="domain" description="HVO-0513-like N-terminal" evidence="4">
    <location>
        <begin position="40"/>
        <end position="160"/>
    </location>
</feature>
<dbReference type="KEGG" id="haad:MW046_15965"/>
<proteinExistence type="predicted"/>
<evidence type="ECO:0000256" key="1">
    <source>
        <dbReference type="ARBA" id="ARBA00023015"/>
    </source>
</evidence>
<gene>
    <name evidence="5" type="ORF">MW046_15965</name>
</gene>
<keyword evidence="2" id="KW-0804">Transcription</keyword>
<dbReference type="PANTHER" id="PTHR34236">
    <property type="entry name" value="DIMETHYL SULFOXIDE REDUCTASE TRANSCRIPTIONAL ACTIVATOR"/>
    <property type="match status" value="1"/>
</dbReference>